<comment type="caution">
    <text evidence="8">The sequence shown here is derived from an EMBL/GenBank/DDBJ whole genome shotgun (WGS) entry which is preliminary data.</text>
</comment>
<evidence type="ECO:0000313" key="9">
    <source>
        <dbReference type="Proteomes" id="UP000196368"/>
    </source>
</evidence>
<feature type="transmembrane region" description="Helical" evidence="6">
    <location>
        <begin position="12"/>
        <end position="30"/>
    </location>
</feature>
<feature type="domain" description="PLD phosphodiesterase" evidence="7">
    <location>
        <begin position="392"/>
        <end position="419"/>
    </location>
</feature>
<sequence>MHIDPISASSFGIAGFLFLVLQILVTGHIICRKDDVKSSFGWIGLVWLAPLVGCIVYIVFGINRIRRKALSLRNKGPDIFTVTGKTEEEIEKEIPKPFLQLLRLGYKVHPQRFALGNRAQAFVNGDSAYPEMCRLIASAQKEVLMQSYIFDNDRAGKMFVDAFKQAVQNGAKVKVLVDGVGLNYSKPTIASVLRHMRGVEFSVFLPSKSPVNLPFVNLRNHRKILIVDGRAAFFGGMNVAEGNLVNTHPKEPIVDITFRVEGPVVDQMSRVFEEDWIFSGKKHFIPASFQVSAPLPGTMPARVIPDGPDGDYGKIELMVLGALACAQKSVKVVTPYFLPESNILTALEVVAMRGVDVEIILPSKSNIFGMDGAMRSNFARLLKKGVKIFRTQPPFDHSKIMLVDDAWLFIGSANWDVRSFKLNFECNMECMDKQLAREVNQIIAHKKATAVSEKWDKNAKPSLWRTLADNTLRLLTPYY</sequence>
<proteinExistence type="predicted"/>
<gene>
    <name evidence="8" type="ORF">B5F75_01695</name>
</gene>
<keyword evidence="3 6" id="KW-0812">Transmembrane</keyword>
<keyword evidence="4 6" id="KW-1133">Transmembrane helix</keyword>
<evidence type="ECO:0000256" key="3">
    <source>
        <dbReference type="ARBA" id="ARBA00022692"/>
    </source>
</evidence>
<feature type="transmembrane region" description="Helical" evidence="6">
    <location>
        <begin position="42"/>
        <end position="63"/>
    </location>
</feature>
<accession>A0A1Y4DQ72</accession>
<keyword evidence="9" id="KW-1185">Reference proteome</keyword>
<dbReference type="Pfam" id="PF13396">
    <property type="entry name" value="PLDc_N"/>
    <property type="match status" value="1"/>
</dbReference>
<comment type="subcellular location">
    <subcellularLocation>
        <location evidence="1">Cell membrane</location>
        <topology evidence="1">Multi-pass membrane protein</topology>
    </subcellularLocation>
</comment>
<keyword evidence="5 6" id="KW-0472">Membrane</keyword>
<evidence type="ECO:0000259" key="7">
    <source>
        <dbReference type="PROSITE" id="PS50035"/>
    </source>
</evidence>
<dbReference type="InterPro" id="IPR001736">
    <property type="entry name" value="PLipase_D/transphosphatidylase"/>
</dbReference>
<name>A0A1Y4DQ72_9BACT</name>
<reference evidence="9" key="1">
    <citation type="submission" date="2017-04" db="EMBL/GenBank/DDBJ databases">
        <title>Function of individual gut microbiota members based on whole genome sequencing of pure cultures obtained from chicken caecum.</title>
        <authorList>
            <person name="Medvecky M."/>
            <person name="Cejkova D."/>
            <person name="Polansky O."/>
            <person name="Karasova D."/>
            <person name="Kubasova T."/>
            <person name="Cizek A."/>
            <person name="Rychlik I."/>
        </authorList>
    </citation>
    <scope>NUCLEOTIDE SEQUENCE [LARGE SCALE GENOMIC DNA]</scope>
    <source>
        <strain evidence="9">An273</strain>
    </source>
</reference>
<dbReference type="GO" id="GO:0008808">
    <property type="term" value="F:cardiolipin synthase activity"/>
    <property type="evidence" value="ECO:0007669"/>
    <property type="project" value="TreeGrafter"/>
</dbReference>
<dbReference type="SUPFAM" id="SSF56024">
    <property type="entry name" value="Phospholipase D/nuclease"/>
    <property type="match status" value="2"/>
</dbReference>
<dbReference type="GO" id="GO:0032049">
    <property type="term" value="P:cardiolipin biosynthetic process"/>
    <property type="evidence" value="ECO:0007669"/>
    <property type="project" value="UniProtKB-ARBA"/>
</dbReference>
<organism evidence="8 9">
    <name type="scientific">Candidatus Avelusimicrobium gallicola</name>
    <dbReference type="NCBI Taxonomy" id="2562704"/>
    <lineage>
        <taxon>Bacteria</taxon>
        <taxon>Pseudomonadati</taxon>
        <taxon>Elusimicrobiota</taxon>
        <taxon>Elusimicrobia</taxon>
        <taxon>Elusimicrobiales</taxon>
        <taxon>Elusimicrobiaceae</taxon>
        <taxon>Candidatus Avelusimicrobium</taxon>
    </lineage>
</organism>
<dbReference type="GO" id="GO:0005886">
    <property type="term" value="C:plasma membrane"/>
    <property type="evidence" value="ECO:0007669"/>
    <property type="project" value="UniProtKB-SubCell"/>
</dbReference>
<dbReference type="AlphaFoldDB" id="A0A1Y4DQ72"/>
<dbReference type="RefSeq" id="WP_087286969.1">
    <property type="nucleotide sequence ID" value="NZ_NFJD01000001.1"/>
</dbReference>
<dbReference type="SMART" id="SM00155">
    <property type="entry name" value="PLDc"/>
    <property type="match status" value="2"/>
</dbReference>
<evidence type="ECO:0000256" key="4">
    <source>
        <dbReference type="ARBA" id="ARBA00022989"/>
    </source>
</evidence>
<dbReference type="InterPro" id="IPR027379">
    <property type="entry name" value="CLS_N"/>
</dbReference>
<evidence type="ECO:0000256" key="5">
    <source>
        <dbReference type="ARBA" id="ARBA00023136"/>
    </source>
</evidence>
<keyword evidence="2" id="KW-1003">Cell membrane</keyword>
<evidence type="ECO:0000256" key="1">
    <source>
        <dbReference type="ARBA" id="ARBA00004651"/>
    </source>
</evidence>
<dbReference type="PANTHER" id="PTHR21248:SF22">
    <property type="entry name" value="PHOSPHOLIPASE D"/>
    <property type="match status" value="1"/>
</dbReference>
<dbReference type="CDD" id="cd09157">
    <property type="entry name" value="PLDc_CLS_unchar2_1"/>
    <property type="match status" value="1"/>
</dbReference>
<dbReference type="PANTHER" id="PTHR21248">
    <property type="entry name" value="CARDIOLIPIN SYNTHASE"/>
    <property type="match status" value="1"/>
</dbReference>
<dbReference type="Gene3D" id="3.30.870.10">
    <property type="entry name" value="Endonuclease Chain A"/>
    <property type="match status" value="2"/>
</dbReference>
<evidence type="ECO:0000256" key="6">
    <source>
        <dbReference type="SAM" id="Phobius"/>
    </source>
</evidence>
<feature type="domain" description="PLD phosphodiesterase" evidence="7">
    <location>
        <begin position="216"/>
        <end position="243"/>
    </location>
</feature>
<dbReference type="OrthoDB" id="9762009at2"/>
<dbReference type="InterPro" id="IPR025202">
    <property type="entry name" value="PLD-like_dom"/>
</dbReference>
<evidence type="ECO:0000256" key="2">
    <source>
        <dbReference type="ARBA" id="ARBA00022475"/>
    </source>
</evidence>
<dbReference type="Pfam" id="PF13091">
    <property type="entry name" value="PLDc_2"/>
    <property type="match status" value="2"/>
</dbReference>
<dbReference type="PROSITE" id="PS50035">
    <property type="entry name" value="PLD"/>
    <property type="match status" value="2"/>
</dbReference>
<evidence type="ECO:0000313" key="8">
    <source>
        <dbReference type="EMBL" id="OUO57511.1"/>
    </source>
</evidence>
<dbReference type="Proteomes" id="UP000196368">
    <property type="component" value="Unassembled WGS sequence"/>
</dbReference>
<protein>
    <recommendedName>
        <fullName evidence="7">PLD phosphodiesterase domain-containing protein</fullName>
    </recommendedName>
</protein>
<dbReference type="EMBL" id="NFJD01000001">
    <property type="protein sequence ID" value="OUO57511.1"/>
    <property type="molecule type" value="Genomic_DNA"/>
</dbReference>